<dbReference type="EMBL" id="BLLK01000069">
    <property type="protein sequence ID" value="GFH61079.1"/>
    <property type="molecule type" value="Genomic_DNA"/>
</dbReference>
<accession>A0AAD3DEA3</accession>
<comment type="caution">
    <text evidence="2">The sequence shown here is derived from an EMBL/GenBank/DDBJ whole genome shotgun (WGS) entry which is preliminary data.</text>
</comment>
<dbReference type="InterPro" id="IPR021139">
    <property type="entry name" value="NYN"/>
</dbReference>
<evidence type="ECO:0000313" key="3">
    <source>
        <dbReference type="Proteomes" id="UP001054902"/>
    </source>
</evidence>
<name>A0AAD3DEA3_9STRA</name>
<dbReference type="Proteomes" id="UP001054902">
    <property type="component" value="Unassembled WGS sequence"/>
</dbReference>
<feature type="domain" description="NYN" evidence="1">
    <location>
        <begin position="74"/>
        <end position="195"/>
    </location>
</feature>
<reference evidence="2 3" key="1">
    <citation type="journal article" date="2021" name="Sci. Rep.">
        <title>The genome of the diatom Chaetoceros tenuissimus carries an ancient integrated fragment of an extant virus.</title>
        <authorList>
            <person name="Hongo Y."/>
            <person name="Kimura K."/>
            <person name="Takaki Y."/>
            <person name="Yoshida Y."/>
            <person name="Baba S."/>
            <person name="Kobayashi G."/>
            <person name="Nagasaki K."/>
            <person name="Hano T."/>
            <person name="Tomaru Y."/>
        </authorList>
    </citation>
    <scope>NUCLEOTIDE SEQUENCE [LARGE SCALE GENOMIC DNA]</scope>
    <source>
        <strain evidence="2 3">NIES-3715</strain>
    </source>
</reference>
<protein>
    <recommendedName>
        <fullName evidence="1">NYN domain-containing protein</fullName>
    </recommendedName>
</protein>
<evidence type="ECO:0000259" key="1">
    <source>
        <dbReference type="Pfam" id="PF01936"/>
    </source>
</evidence>
<organism evidence="2 3">
    <name type="scientific">Chaetoceros tenuissimus</name>
    <dbReference type="NCBI Taxonomy" id="426638"/>
    <lineage>
        <taxon>Eukaryota</taxon>
        <taxon>Sar</taxon>
        <taxon>Stramenopiles</taxon>
        <taxon>Ochrophyta</taxon>
        <taxon>Bacillariophyta</taxon>
        <taxon>Coscinodiscophyceae</taxon>
        <taxon>Chaetocerotophycidae</taxon>
        <taxon>Chaetocerotales</taxon>
        <taxon>Chaetocerotaceae</taxon>
        <taxon>Chaetoceros</taxon>
    </lineage>
</organism>
<gene>
    <name evidence="2" type="ORF">CTEN210_17555</name>
</gene>
<sequence>MENSFNSWLHTSNIECIKRWRNEIIALGLSWSAFHGERKEGTIATLERYGIPSFDACQIYSIAREQIARSNAPMGIFWDLDAFPSVTQSEIVARIRNYASNHGRLVVFRSYTGREESSNASDQMRRDLVQYGCQVVHVDHSWTEGLASKYLITDSMEFAYTCREIGTVCFITCDKAVNYVAQKLKKTATKSIVITKEGNEDMFTHFDLTLTWEKVVMPSYRSLLAPPPGFHALSFPAPIARQEQKFSSITKLESKPQTFQHRIPGGHNNYDVNSPPKITAGTRSAGMLSETDIQRLKAIIINNSHVGKSGGRGTLKSQAGGMLRQTYPEKFPNRSDVQIFLANAIEMGIVRESTLPDGRKVLYISSGSPQENVYKDGVHISDNLPMDLSTIPSRVVEMAITLPFIMTVPRVCCPIGTDFPDKTFIHSSQKWIFLMYRSMDDILRAMNGRAWMKNGTIVDYRKIFQLQQARTDSPDSQVELSSCSKCNGPCSLSDLFAVSKYATVYCRSCFLSQGLWTSEKQAAATMRVVELLEMMSQNDDVYVRSSLIRKLIVEKWKDECISRGQAALWIEDAVKADIACELNIKGQSSKKSKVVCLKHNLKWAVAQHPDADMKTEAEENFISEMLWKRGYCVSKIEVIKELKAAFPLMDTPLKRNKMFLNAVKNGRAFIAKGPLGQVVGLSREDAEAGLSGFFSNSTNGIETLETTKSDDSSGSDQSLPIGGRLLIPASFGW</sequence>
<dbReference type="GO" id="GO:0004540">
    <property type="term" value="F:RNA nuclease activity"/>
    <property type="evidence" value="ECO:0007669"/>
    <property type="project" value="InterPro"/>
</dbReference>
<keyword evidence="3" id="KW-1185">Reference proteome</keyword>
<dbReference type="AlphaFoldDB" id="A0AAD3DEA3"/>
<dbReference type="Pfam" id="PF01936">
    <property type="entry name" value="NYN"/>
    <property type="match status" value="1"/>
</dbReference>
<evidence type="ECO:0000313" key="2">
    <source>
        <dbReference type="EMBL" id="GFH61079.1"/>
    </source>
</evidence>
<proteinExistence type="predicted"/>